<dbReference type="InterPro" id="IPR011990">
    <property type="entry name" value="TPR-like_helical_dom_sf"/>
</dbReference>
<dbReference type="NCBIfam" id="TIGR00756">
    <property type="entry name" value="PPR"/>
    <property type="match status" value="2"/>
</dbReference>
<evidence type="ECO:0000313" key="4">
    <source>
        <dbReference type="EMBL" id="KAH7542204.1"/>
    </source>
</evidence>
<dbReference type="Pfam" id="PF13041">
    <property type="entry name" value="PPR_2"/>
    <property type="match status" value="1"/>
</dbReference>
<feature type="repeat" description="PPR" evidence="3">
    <location>
        <begin position="97"/>
        <end position="131"/>
    </location>
</feature>
<comment type="caution">
    <text evidence="4">The sequence shown here is derived from an EMBL/GenBank/DDBJ whole genome shotgun (WGS) entry which is preliminary data.</text>
</comment>
<dbReference type="AlphaFoldDB" id="A0A978VTQ9"/>
<evidence type="ECO:0000256" key="3">
    <source>
        <dbReference type="PROSITE-ProRule" id="PRU00708"/>
    </source>
</evidence>
<dbReference type="InterPro" id="IPR002885">
    <property type="entry name" value="PPR_rpt"/>
</dbReference>
<accession>A0A978VTQ9</accession>
<comment type="similarity">
    <text evidence="1">Belongs to the PPR family. P subfamily.</text>
</comment>
<dbReference type="Proteomes" id="UP000813462">
    <property type="component" value="Unassembled WGS sequence"/>
</dbReference>
<reference evidence="4" key="1">
    <citation type="journal article" date="2021" name="Front. Plant Sci.">
        <title>Chromosome-Scale Genome Assembly for Chinese Sour Jujube and Insights Into Its Genome Evolution and Domestication Signature.</title>
        <authorList>
            <person name="Shen L.-Y."/>
            <person name="Luo H."/>
            <person name="Wang X.-L."/>
            <person name="Wang X.-M."/>
            <person name="Qiu X.-J."/>
            <person name="Liu H."/>
            <person name="Zhou S.-S."/>
            <person name="Jia K.-H."/>
            <person name="Nie S."/>
            <person name="Bao Y.-T."/>
            <person name="Zhang R.-G."/>
            <person name="Yun Q.-Z."/>
            <person name="Chai Y.-H."/>
            <person name="Lu J.-Y."/>
            <person name="Li Y."/>
            <person name="Zhao S.-W."/>
            <person name="Mao J.-F."/>
            <person name="Jia S.-G."/>
            <person name="Mao Y.-M."/>
        </authorList>
    </citation>
    <scope>NUCLEOTIDE SEQUENCE</scope>
    <source>
        <strain evidence="4">AT0</strain>
        <tissue evidence="4">Leaf</tissue>
    </source>
</reference>
<dbReference type="Gene3D" id="1.25.40.10">
    <property type="entry name" value="Tetratricopeptide repeat domain"/>
    <property type="match status" value="1"/>
</dbReference>
<evidence type="ECO:0000313" key="5">
    <source>
        <dbReference type="Proteomes" id="UP000813462"/>
    </source>
</evidence>
<sequence length="227" mass="26303">MLKMDCDPDAFKCSTLIQGYMNLCLLNRGWAIYKQMTESVKKYPRTHELQPALMILRAIAKDGCVFDLSLMPRFGARNSHVALHWFDRMRNLGCIPSLFTYNTWIKCFCQEALFEYAESLFDLMEGKGIVLDQSTYLVIINECCKLGDPELAFHVIDDMDGRMLRHGLLPNAVLYTSLEFAFRFVHLMFKKQILFDHVLYISEKGCSKAYDHLELMQRDGLCPNQVT</sequence>
<keyword evidence="2" id="KW-0677">Repeat</keyword>
<gene>
    <name evidence="4" type="ORF">FEM48_Zijuj02G0048400</name>
</gene>
<protein>
    <recommendedName>
        <fullName evidence="6">Pentatricopeptide repeat-containing protein</fullName>
    </recommendedName>
</protein>
<dbReference type="PROSITE" id="PS51375">
    <property type="entry name" value="PPR"/>
    <property type="match status" value="2"/>
</dbReference>
<proteinExistence type="inferred from homology"/>
<name>A0A978VTQ9_ZIZJJ</name>
<dbReference type="EMBL" id="JAEACU010000002">
    <property type="protein sequence ID" value="KAH7542204.1"/>
    <property type="molecule type" value="Genomic_DNA"/>
</dbReference>
<evidence type="ECO:0000256" key="2">
    <source>
        <dbReference type="ARBA" id="ARBA00022737"/>
    </source>
</evidence>
<feature type="repeat" description="PPR" evidence="3">
    <location>
        <begin position="132"/>
        <end position="166"/>
    </location>
</feature>
<dbReference type="PANTHER" id="PTHR47941">
    <property type="entry name" value="PENTATRICOPEPTIDE REPEAT-CONTAINING PROTEIN 3, MITOCHONDRIAL"/>
    <property type="match status" value="1"/>
</dbReference>
<organism evidence="4 5">
    <name type="scientific">Ziziphus jujuba var. spinosa</name>
    <dbReference type="NCBI Taxonomy" id="714518"/>
    <lineage>
        <taxon>Eukaryota</taxon>
        <taxon>Viridiplantae</taxon>
        <taxon>Streptophyta</taxon>
        <taxon>Embryophyta</taxon>
        <taxon>Tracheophyta</taxon>
        <taxon>Spermatophyta</taxon>
        <taxon>Magnoliopsida</taxon>
        <taxon>eudicotyledons</taxon>
        <taxon>Gunneridae</taxon>
        <taxon>Pentapetalae</taxon>
        <taxon>rosids</taxon>
        <taxon>fabids</taxon>
        <taxon>Rosales</taxon>
        <taxon>Rhamnaceae</taxon>
        <taxon>Paliureae</taxon>
        <taxon>Ziziphus</taxon>
    </lineage>
</organism>
<evidence type="ECO:0008006" key="6">
    <source>
        <dbReference type="Google" id="ProtNLM"/>
    </source>
</evidence>
<evidence type="ECO:0000256" key="1">
    <source>
        <dbReference type="ARBA" id="ARBA00007626"/>
    </source>
</evidence>